<dbReference type="EMBL" id="BMAT01013732">
    <property type="protein sequence ID" value="GFS19045.1"/>
    <property type="molecule type" value="Genomic_DNA"/>
</dbReference>
<proteinExistence type="predicted"/>
<reference evidence="2 3" key="1">
    <citation type="journal article" date="2021" name="Elife">
        <title>Chloroplast acquisition without the gene transfer in kleptoplastic sea slugs, Plakobranchus ocellatus.</title>
        <authorList>
            <person name="Maeda T."/>
            <person name="Takahashi S."/>
            <person name="Yoshida T."/>
            <person name="Shimamura S."/>
            <person name="Takaki Y."/>
            <person name="Nagai Y."/>
            <person name="Toyoda A."/>
            <person name="Suzuki Y."/>
            <person name="Arimoto A."/>
            <person name="Ishii H."/>
            <person name="Satoh N."/>
            <person name="Nishiyama T."/>
            <person name="Hasebe M."/>
            <person name="Maruyama T."/>
            <person name="Minagawa J."/>
            <person name="Obokata J."/>
            <person name="Shigenobu S."/>
        </authorList>
    </citation>
    <scope>NUCLEOTIDE SEQUENCE [LARGE SCALE GENOMIC DNA]</scope>
</reference>
<name>A0AAV4J9R7_9GAST</name>
<dbReference type="AlphaFoldDB" id="A0AAV4J9R7"/>
<feature type="region of interest" description="Disordered" evidence="1">
    <location>
        <begin position="1"/>
        <end position="83"/>
    </location>
</feature>
<comment type="caution">
    <text evidence="2">The sequence shown here is derived from an EMBL/GenBank/DDBJ whole genome shotgun (WGS) entry which is preliminary data.</text>
</comment>
<sequence length="132" mass="14256">MNLTGADPGRAAATASNNNNNMVASTTAAGSSSSSNNNNNNNTSGSGHHNKRRNSTSDDDSGCPLEEFAWVPPGLPPEQSLRGRGWAVFDTSPIDLYRRVLDSYITMTPYLRHDDLDPVLRSPQSLHHSDDC</sequence>
<accession>A0AAV4J9R7</accession>
<organism evidence="2 3">
    <name type="scientific">Elysia marginata</name>
    <dbReference type="NCBI Taxonomy" id="1093978"/>
    <lineage>
        <taxon>Eukaryota</taxon>
        <taxon>Metazoa</taxon>
        <taxon>Spiralia</taxon>
        <taxon>Lophotrochozoa</taxon>
        <taxon>Mollusca</taxon>
        <taxon>Gastropoda</taxon>
        <taxon>Heterobranchia</taxon>
        <taxon>Euthyneura</taxon>
        <taxon>Panpulmonata</taxon>
        <taxon>Sacoglossa</taxon>
        <taxon>Placobranchoidea</taxon>
        <taxon>Plakobranchidae</taxon>
        <taxon>Elysia</taxon>
    </lineage>
</organism>
<evidence type="ECO:0000313" key="2">
    <source>
        <dbReference type="EMBL" id="GFS19045.1"/>
    </source>
</evidence>
<keyword evidence="3" id="KW-1185">Reference proteome</keyword>
<evidence type="ECO:0000313" key="3">
    <source>
        <dbReference type="Proteomes" id="UP000762676"/>
    </source>
</evidence>
<feature type="compositionally biased region" description="Low complexity" evidence="1">
    <location>
        <begin position="11"/>
        <end position="47"/>
    </location>
</feature>
<dbReference type="Proteomes" id="UP000762676">
    <property type="component" value="Unassembled WGS sequence"/>
</dbReference>
<protein>
    <submittedName>
        <fullName evidence="2">Protein prickle</fullName>
    </submittedName>
</protein>
<gene>
    <name evidence="2" type="ORF">ElyMa_006863300</name>
</gene>
<evidence type="ECO:0000256" key="1">
    <source>
        <dbReference type="SAM" id="MobiDB-lite"/>
    </source>
</evidence>